<sequence>MELLLPLLILLLLVPMFLSVRRQKKEMDRQAALQDSLSVGDRIMTTSGLYATILAVEDTTVEREIAPGVVATWMRLAIRDVVREDTEEEGGEFRDHDNGGAEAHGRDSGVQ</sequence>
<keyword evidence="7" id="KW-1133">Transmembrane helix</keyword>
<dbReference type="GO" id="GO:0005886">
    <property type="term" value="C:plasma membrane"/>
    <property type="evidence" value="ECO:0007669"/>
    <property type="project" value="UniProtKB-SubCell"/>
</dbReference>
<keyword evidence="6" id="KW-0653">Protein transport</keyword>
<reference evidence="11" key="1">
    <citation type="submission" date="2020-09" db="EMBL/GenBank/DDBJ databases">
        <title>Hoyosella lacisalsi sp. nov., a halotolerant actinobacterium isolated from soil of Lake Gudzhirganskoe.</title>
        <authorList>
            <person name="Yang Q."/>
            <person name="Guo P.Y."/>
            <person name="Liu S.W."/>
            <person name="Li F.N."/>
            <person name="Sun C.H."/>
        </authorList>
    </citation>
    <scope>NUCLEOTIDE SEQUENCE</scope>
    <source>
        <strain evidence="11">G463</strain>
    </source>
</reference>
<feature type="region of interest" description="Disordered" evidence="10">
    <location>
        <begin position="85"/>
        <end position="111"/>
    </location>
</feature>
<dbReference type="InterPro" id="IPR003849">
    <property type="entry name" value="Preprotein_translocase_YajC"/>
</dbReference>
<protein>
    <submittedName>
        <fullName evidence="11">Preprotein translocase subunit YajC</fullName>
    </submittedName>
</protein>
<dbReference type="RefSeq" id="WP_192037774.1">
    <property type="nucleotide sequence ID" value="NZ_JACYWE010000001.1"/>
</dbReference>
<evidence type="ECO:0000313" key="11">
    <source>
        <dbReference type="EMBL" id="MBD8505322.1"/>
    </source>
</evidence>
<evidence type="ECO:0000256" key="6">
    <source>
        <dbReference type="ARBA" id="ARBA00022927"/>
    </source>
</evidence>
<dbReference type="SMART" id="SM01323">
    <property type="entry name" value="YajC"/>
    <property type="match status" value="1"/>
</dbReference>
<dbReference type="EMBL" id="JACYWE010000001">
    <property type="protein sequence ID" value="MBD8505322.1"/>
    <property type="molecule type" value="Genomic_DNA"/>
</dbReference>
<proteinExistence type="inferred from homology"/>
<keyword evidence="4" id="KW-1003">Cell membrane</keyword>
<comment type="similarity">
    <text evidence="2">Belongs to the YajC family.</text>
</comment>
<keyword evidence="3" id="KW-0813">Transport</keyword>
<dbReference type="Proteomes" id="UP000642993">
    <property type="component" value="Unassembled WGS sequence"/>
</dbReference>
<gene>
    <name evidence="11" type="primary">yajC</name>
    <name evidence="11" type="ORF">HT102_02295</name>
</gene>
<evidence type="ECO:0000256" key="3">
    <source>
        <dbReference type="ARBA" id="ARBA00022448"/>
    </source>
</evidence>
<evidence type="ECO:0000256" key="8">
    <source>
        <dbReference type="ARBA" id="ARBA00023010"/>
    </source>
</evidence>
<comment type="caution">
    <text evidence="11">The sequence shown here is derived from an EMBL/GenBank/DDBJ whole genome shotgun (WGS) entry which is preliminary data.</text>
</comment>
<dbReference type="PANTHER" id="PTHR33909:SF1">
    <property type="entry name" value="SEC TRANSLOCON ACCESSORY COMPLEX SUBUNIT YAJC"/>
    <property type="match status" value="1"/>
</dbReference>
<accession>A0A927JAY2</accession>
<comment type="subcellular location">
    <subcellularLocation>
        <location evidence="1">Cell membrane</location>
        <topology evidence="1">Single-pass membrane protein</topology>
    </subcellularLocation>
</comment>
<evidence type="ECO:0000256" key="7">
    <source>
        <dbReference type="ARBA" id="ARBA00022989"/>
    </source>
</evidence>
<evidence type="ECO:0000256" key="4">
    <source>
        <dbReference type="ARBA" id="ARBA00022475"/>
    </source>
</evidence>
<dbReference type="PANTHER" id="PTHR33909">
    <property type="entry name" value="SEC TRANSLOCON ACCESSORY COMPLEX SUBUNIT YAJC"/>
    <property type="match status" value="1"/>
</dbReference>
<evidence type="ECO:0000313" key="12">
    <source>
        <dbReference type="Proteomes" id="UP000642993"/>
    </source>
</evidence>
<name>A0A927JAY2_9ACTN</name>
<keyword evidence="8" id="KW-0811">Translocation</keyword>
<organism evidence="11 12">
    <name type="scientific">Lolliginicoccus lacisalsi</name>
    <dbReference type="NCBI Taxonomy" id="2742202"/>
    <lineage>
        <taxon>Bacteria</taxon>
        <taxon>Bacillati</taxon>
        <taxon>Actinomycetota</taxon>
        <taxon>Actinomycetes</taxon>
        <taxon>Mycobacteriales</taxon>
        <taxon>Hoyosellaceae</taxon>
        <taxon>Lolliginicoccus</taxon>
    </lineage>
</organism>
<evidence type="ECO:0000256" key="2">
    <source>
        <dbReference type="ARBA" id="ARBA00006742"/>
    </source>
</evidence>
<dbReference type="NCBIfam" id="TIGR00739">
    <property type="entry name" value="yajC"/>
    <property type="match status" value="1"/>
</dbReference>
<feature type="compositionally biased region" description="Basic and acidic residues" evidence="10">
    <location>
        <begin position="91"/>
        <end position="111"/>
    </location>
</feature>
<evidence type="ECO:0000256" key="10">
    <source>
        <dbReference type="SAM" id="MobiDB-lite"/>
    </source>
</evidence>
<evidence type="ECO:0000256" key="9">
    <source>
        <dbReference type="ARBA" id="ARBA00023136"/>
    </source>
</evidence>
<dbReference type="Pfam" id="PF02699">
    <property type="entry name" value="YajC"/>
    <property type="match status" value="1"/>
</dbReference>
<evidence type="ECO:0000256" key="1">
    <source>
        <dbReference type="ARBA" id="ARBA00004162"/>
    </source>
</evidence>
<dbReference type="GO" id="GO:0015031">
    <property type="term" value="P:protein transport"/>
    <property type="evidence" value="ECO:0007669"/>
    <property type="project" value="UniProtKB-KW"/>
</dbReference>
<keyword evidence="12" id="KW-1185">Reference proteome</keyword>
<keyword evidence="9" id="KW-0472">Membrane</keyword>
<evidence type="ECO:0000256" key="5">
    <source>
        <dbReference type="ARBA" id="ARBA00022692"/>
    </source>
</evidence>
<dbReference type="AlphaFoldDB" id="A0A927JAY2"/>
<keyword evidence="5" id="KW-0812">Transmembrane</keyword>